<feature type="transmembrane region" description="Helical" evidence="7">
    <location>
        <begin position="121"/>
        <end position="138"/>
    </location>
</feature>
<comment type="subcellular location">
    <subcellularLocation>
        <location evidence="1">Cell membrane</location>
        <topology evidence="1">Single-pass membrane protein</topology>
    </subcellularLocation>
</comment>
<dbReference type="InterPro" id="IPR052027">
    <property type="entry name" value="PspC"/>
</dbReference>
<gene>
    <name evidence="9" type="ORF">SALB_05882</name>
</gene>
<dbReference type="RefSeq" id="WP_020929820.1">
    <property type="nucleotide sequence ID" value="NZ_BHXC01000007.1"/>
</dbReference>
<evidence type="ECO:0000313" key="9">
    <source>
        <dbReference type="EMBL" id="GCB93103.1"/>
    </source>
</evidence>
<feature type="transmembrane region" description="Helical" evidence="7">
    <location>
        <begin position="302"/>
        <end position="322"/>
    </location>
</feature>
<dbReference type="PANTHER" id="PTHR33885:SF3">
    <property type="entry name" value="PHAGE SHOCK PROTEIN C"/>
    <property type="match status" value="1"/>
</dbReference>
<feature type="transmembrane region" description="Helical" evidence="7">
    <location>
        <begin position="275"/>
        <end position="295"/>
    </location>
</feature>
<feature type="compositionally biased region" description="Basic and acidic residues" evidence="6">
    <location>
        <begin position="226"/>
        <end position="238"/>
    </location>
</feature>
<evidence type="ECO:0000256" key="2">
    <source>
        <dbReference type="ARBA" id="ARBA00022475"/>
    </source>
</evidence>
<name>A0A401R654_STRNR</name>
<evidence type="ECO:0000256" key="3">
    <source>
        <dbReference type="ARBA" id="ARBA00022692"/>
    </source>
</evidence>
<keyword evidence="4 7" id="KW-1133">Transmembrane helix</keyword>
<dbReference type="InterPro" id="IPR007168">
    <property type="entry name" value="Phageshock_PspC_N"/>
</dbReference>
<dbReference type="Pfam" id="PF04024">
    <property type="entry name" value="PspC"/>
    <property type="match status" value="1"/>
</dbReference>
<feature type="region of interest" description="Disordered" evidence="6">
    <location>
        <begin position="1"/>
        <end position="25"/>
    </location>
</feature>
<protein>
    <submittedName>
        <fullName evidence="9">Membrane protein</fullName>
    </submittedName>
</protein>
<evidence type="ECO:0000259" key="8">
    <source>
        <dbReference type="Pfam" id="PF04024"/>
    </source>
</evidence>
<feature type="domain" description="Phage shock protein PspC N-terminal" evidence="8">
    <location>
        <begin position="25"/>
        <end position="78"/>
    </location>
</feature>
<proteinExistence type="predicted"/>
<dbReference type="EMBL" id="BHXC01000007">
    <property type="protein sequence ID" value="GCB93103.1"/>
    <property type="molecule type" value="Genomic_DNA"/>
</dbReference>
<sequence>MNDAPTAAEPADSGPAGPTPPHAALRRSRRHKVVAGVCGGLGRQWDIDPVIFRVVLAVLSIGGLGLIFYGFAWLLVPLDGEEENEGRRLLSGRVDGSALTALLCALAGCALFLTTLGKGSMMSFALMVTLAVAGAAYWSQQRRRAQSGGPGSVDAATAQAVADAPPETTAPPAPNTPSWWRGPRTEPLLQRAYLWGPEDTRLDIGYEPTHGAPEQPRPPVGTARADAPRRAVADVRPPDRGRGIGGRTFLLAVLAGAGAALAVSRHAALAPSLQAGLACALAVFGLGLVLSAWLGRTGGGTVFLMVLTAALLAGATVLPAGITADWQRRTWAPTTVADVLPHYAVGSGEGRLDLTRLPLKPGSTVRTGADVGAGRLQVTLPQGTTATLRLSLGVGDIQLPGDAANDVEIVAGHRERQIILPAEGLKKGERPHGALELDLKVGAGQIDVRRAAPVPPSAPSPAPTPQGAPQ</sequence>
<feature type="transmembrane region" description="Helical" evidence="7">
    <location>
        <begin position="50"/>
        <end position="76"/>
    </location>
</feature>
<feature type="transmembrane region" description="Helical" evidence="7">
    <location>
        <begin position="249"/>
        <end position="269"/>
    </location>
</feature>
<dbReference type="Proteomes" id="UP000288351">
    <property type="component" value="Unassembled WGS sequence"/>
</dbReference>
<dbReference type="GO" id="GO:0005886">
    <property type="term" value="C:plasma membrane"/>
    <property type="evidence" value="ECO:0007669"/>
    <property type="project" value="UniProtKB-SubCell"/>
</dbReference>
<feature type="compositionally biased region" description="Pro residues" evidence="6">
    <location>
        <begin position="453"/>
        <end position="470"/>
    </location>
</feature>
<accession>A0A401R654</accession>
<keyword evidence="3 7" id="KW-0812">Transmembrane</keyword>
<dbReference type="AlphaFoldDB" id="A0A401R654"/>
<evidence type="ECO:0000256" key="1">
    <source>
        <dbReference type="ARBA" id="ARBA00004162"/>
    </source>
</evidence>
<organism evidence="9 10">
    <name type="scientific">Streptomyces noursei</name>
    <name type="common">Streptomyces albulus</name>
    <dbReference type="NCBI Taxonomy" id="1971"/>
    <lineage>
        <taxon>Bacteria</taxon>
        <taxon>Bacillati</taxon>
        <taxon>Actinomycetota</taxon>
        <taxon>Actinomycetes</taxon>
        <taxon>Kitasatosporales</taxon>
        <taxon>Streptomycetaceae</taxon>
        <taxon>Streptomyces</taxon>
    </lineage>
</organism>
<feature type="region of interest" description="Disordered" evidence="6">
    <location>
        <begin position="145"/>
        <end position="183"/>
    </location>
</feature>
<feature type="region of interest" description="Disordered" evidence="6">
    <location>
        <begin position="208"/>
        <end position="238"/>
    </location>
</feature>
<feature type="compositionally biased region" description="Low complexity" evidence="6">
    <location>
        <begin position="153"/>
        <end position="167"/>
    </location>
</feature>
<keyword evidence="2" id="KW-1003">Cell membrane</keyword>
<reference evidence="9 10" key="1">
    <citation type="journal article" date="2019" name="Microbiol. Resour. Announc.">
        <title>Draft Genome Sequence of the Most Traditional epsilon-Poly-l-Lysine Producer, Streptomyces albulus NBRC14147.</title>
        <authorList>
            <person name="Yamanaka K."/>
            <person name="Hamano Y."/>
        </authorList>
    </citation>
    <scope>NUCLEOTIDE SEQUENCE [LARGE SCALE GENOMIC DNA]</scope>
    <source>
        <strain evidence="9 10">NBRC 14147</strain>
    </source>
</reference>
<evidence type="ECO:0000256" key="5">
    <source>
        <dbReference type="ARBA" id="ARBA00023136"/>
    </source>
</evidence>
<evidence type="ECO:0000256" key="6">
    <source>
        <dbReference type="SAM" id="MobiDB-lite"/>
    </source>
</evidence>
<dbReference type="PANTHER" id="PTHR33885">
    <property type="entry name" value="PHAGE SHOCK PROTEIN C"/>
    <property type="match status" value="1"/>
</dbReference>
<evidence type="ECO:0000256" key="7">
    <source>
        <dbReference type="SAM" id="Phobius"/>
    </source>
</evidence>
<evidence type="ECO:0000256" key="4">
    <source>
        <dbReference type="ARBA" id="ARBA00022989"/>
    </source>
</evidence>
<feature type="transmembrane region" description="Helical" evidence="7">
    <location>
        <begin position="97"/>
        <end position="115"/>
    </location>
</feature>
<keyword evidence="5 7" id="KW-0472">Membrane</keyword>
<comment type="caution">
    <text evidence="9">The sequence shown here is derived from an EMBL/GenBank/DDBJ whole genome shotgun (WGS) entry which is preliminary data.</text>
</comment>
<feature type="region of interest" description="Disordered" evidence="6">
    <location>
        <begin position="447"/>
        <end position="470"/>
    </location>
</feature>
<evidence type="ECO:0000313" key="10">
    <source>
        <dbReference type="Proteomes" id="UP000288351"/>
    </source>
</evidence>